<name>A0A1R1C4T5_PAEAM</name>
<dbReference type="Pfam" id="PF17786">
    <property type="entry name" value="Mannosidase_ig"/>
    <property type="match status" value="1"/>
</dbReference>
<dbReference type="GO" id="GO:0006516">
    <property type="term" value="P:glycoprotein catabolic process"/>
    <property type="evidence" value="ECO:0007669"/>
    <property type="project" value="TreeGrafter"/>
</dbReference>
<evidence type="ECO:0000259" key="13">
    <source>
        <dbReference type="Pfam" id="PF00703"/>
    </source>
</evidence>
<dbReference type="RefSeq" id="WP_076330501.1">
    <property type="nucleotide sequence ID" value="NZ_MRTJ01000001.1"/>
</dbReference>
<dbReference type="Proteomes" id="UP000187134">
    <property type="component" value="Unassembled WGS sequence"/>
</dbReference>
<organism evidence="17 18">
    <name type="scientific">Paenibacillus amylolyticus</name>
    <dbReference type="NCBI Taxonomy" id="1451"/>
    <lineage>
        <taxon>Bacteria</taxon>
        <taxon>Bacillati</taxon>
        <taxon>Bacillota</taxon>
        <taxon>Bacilli</taxon>
        <taxon>Bacillales</taxon>
        <taxon>Paenibacillaceae</taxon>
        <taxon>Paenibacillus</taxon>
    </lineage>
</organism>
<evidence type="ECO:0000256" key="6">
    <source>
        <dbReference type="ARBA" id="ARBA00022525"/>
    </source>
</evidence>
<dbReference type="EC" id="3.2.1.25" evidence="5"/>
<evidence type="ECO:0000256" key="7">
    <source>
        <dbReference type="ARBA" id="ARBA00022801"/>
    </source>
</evidence>
<keyword evidence="8" id="KW-0325">Glycoprotein</keyword>
<sequence>MKIHSSSQDLSGQWKIQHFEVGEKRAMDVAAAALDDRFWIGAEVPGDVHSALVERSIIDPPYYGHNDAKSRWIEQKEWWYRTTFNLVRDSETEEHFELVFEGLDTFATVYVNGHEVGKTANMLMSHTFDVTSLVRSGWNAIAVKFDPLHLHHRDKETFDWSSYTKERPWLRKAAMNFGWDWGPRMVTVGIWGAVRLEKRTIAKLESVYARTESVSTELAVLRITADVKSVLSYRSRQKREQAVVASCNVRLLDRSGNEVADATDLPVEGGKADTTLNVTSPQLWWTHDLGEPYLYTLEVTLYADGVEVDRYSEPYGLRTIELALHNERGEDAFAFILNGVKVYAKGANWIPADHLIGAIPNSRYRELVELSVEGHMNMLRVWAGGIYEKDVFYDECDRQGVLVWQDFAFANALFPDFNRDFMDNVRQEVENNVLRLRNRASLALWCGNNEIDWLYDMKSASGDITSPFYGELIYHELIPEVLERLDLSRPYWPSSPFGDSNGQDANDPDVGDRHNWQVWHGSVYPRKQGEPPLLDYSIEGVTFKNYKKDYALFSSEFGMHASANRYTLEKNMPTGQFYWGSPEMAYRNKDTNHQKGILLMEGYTGIPQNIEEYMNYSMLTQAEGLRYGIEHFRRINHRNSGALVWQLNDSWPGTSWSMIDYELLPKASFYYGKIFFHPILLSLEHEPGEPLALWVVNDTRDVLKGQLLLNVYALHGEKIYSSTHAVEVNSQSSLCIAELTEAEVLQGRRAEEVMVELVSEGFAAPNNRYFLRDPKDVTLPESQLSVHVNEEEQSVTVTASGAIARLVKLELPLGRVRFSDNYFDLLPGESRTVRLRHPEKSSLPLTELRVSAMNGREG</sequence>
<dbReference type="InterPro" id="IPR050887">
    <property type="entry name" value="Beta-mannosidase_GH2"/>
</dbReference>
<dbReference type="InterPro" id="IPR041447">
    <property type="entry name" value="Mannosidase_ig"/>
</dbReference>
<evidence type="ECO:0000313" key="18">
    <source>
        <dbReference type="Proteomes" id="UP000187134"/>
    </source>
</evidence>
<feature type="domain" description="Beta-mannosidase-like galactose-binding" evidence="16">
    <location>
        <begin position="34"/>
        <end position="191"/>
    </location>
</feature>
<dbReference type="Gene3D" id="2.60.120.260">
    <property type="entry name" value="Galactose-binding domain-like"/>
    <property type="match status" value="1"/>
</dbReference>
<comment type="catalytic activity">
    <reaction evidence="1">
        <text>Hydrolysis of terminal, non-reducing beta-D-mannose residues in beta-D-mannosides.</text>
        <dbReference type="EC" id="3.2.1.25"/>
    </reaction>
</comment>
<proteinExistence type="inferred from homology"/>
<comment type="pathway">
    <text evidence="3">Glycan metabolism; N-glycan degradation.</text>
</comment>
<comment type="subunit">
    <text evidence="4">Homodimer.</text>
</comment>
<comment type="similarity">
    <text evidence="10">Belongs to the glycosyl hydrolase 2 family. Beta-mannosidase B subfamily.</text>
</comment>
<dbReference type="OrthoDB" id="9801077at2"/>
<dbReference type="InterPro" id="IPR041625">
    <property type="entry name" value="Beta-mannosidase_Ig"/>
</dbReference>
<evidence type="ECO:0000256" key="9">
    <source>
        <dbReference type="ARBA" id="ARBA00023295"/>
    </source>
</evidence>
<evidence type="ECO:0000259" key="16">
    <source>
        <dbReference type="Pfam" id="PF22666"/>
    </source>
</evidence>
<protein>
    <recommendedName>
        <fullName evidence="11">Beta-mannosidase B</fullName>
        <ecNumber evidence="5">3.2.1.25</ecNumber>
    </recommendedName>
    <alternativeName>
        <fullName evidence="12">Mannanase B</fullName>
    </alternativeName>
</protein>
<evidence type="ECO:0000256" key="3">
    <source>
        <dbReference type="ARBA" id="ARBA00004740"/>
    </source>
</evidence>
<reference evidence="17 18" key="1">
    <citation type="submission" date="2016-11" db="EMBL/GenBank/DDBJ databases">
        <title>Paenibacillus species isolates.</title>
        <authorList>
            <person name="Beno S.M."/>
        </authorList>
    </citation>
    <scope>NUCLEOTIDE SEQUENCE [LARGE SCALE GENOMIC DNA]</scope>
    <source>
        <strain evidence="17 18">FSL H8-0246</strain>
    </source>
</reference>
<evidence type="ECO:0000259" key="15">
    <source>
        <dbReference type="Pfam" id="PF17786"/>
    </source>
</evidence>
<dbReference type="InterPro" id="IPR006102">
    <property type="entry name" value="Ig-like_GH2"/>
</dbReference>
<evidence type="ECO:0000256" key="2">
    <source>
        <dbReference type="ARBA" id="ARBA00004613"/>
    </source>
</evidence>
<dbReference type="InterPro" id="IPR008979">
    <property type="entry name" value="Galactose-bd-like_sf"/>
</dbReference>
<dbReference type="PANTHER" id="PTHR43730:SF1">
    <property type="entry name" value="BETA-MANNOSIDASE"/>
    <property type="match status" value="1"/>
</dbReference>
<evidence type="ECO:0000256" key="8">
    <source>
        <dbReference type="ARBA" id="ARBA00023180"/>
    </source>
</evidence>
<evidence type="ECO:0000256" key="4">
    <source>
        <dbReference type="ARBA" id="ARBA00011738"/>
    </source>
</evidence>
<dbReference type="EMBL" id="MRTJ01000001">
    <property type="protein sequence ID" value="OMF17125.1"/>
    <property type="molecule type" value="Genomic_DNA"/>
</dbReference>
<evidence type="ECO:0000256" key="11">
    <source>
        <dbReference type="ARBA" id="ARBA00041069"/>
    </source>
</evidence>
<dbReference type="Gene3D" id="2.60.40.10">
    <property type="entry name" value="Immunoglobulins"/>
    <property type="match status" value="3"/>
</dbReference>
<dbReference type="AlphaFoldDB" id="A0A1R1C4T5"/>
<keyword evidence="9" id="KW-0326">Glycosidase</keyword>
<dbReference type="GO" id="GO:0004567">
    <property type="term" value="F:beta-mannosidase activity"/>
    <property type="evidence" value="ECO:0007669"/>
    <property type="project" value="UniProtKB-EC"/>
</dbReference>
<dbReference type="FunFam" id="3.20.20.80:FF:000050">
    <property type="entry name" value="Beta-mannosidase B"/>
    <property type="match status" value="1"/>
</dbReference>
<evidence type="ECO:0000256" key="1">
    <source>
        <dbReference type="ARBA" id="ARBA00000829"/>
    </source>
</evidence>
<evidence type="ECO:0000259" key="14">
    <source>
        <dbReference type="Pfam" id="PF17753"/>
    </source>
</evidence>
<dbReference type="InterPro" id="IPR054593">
    <property type="entry name" value="Beta-mannosidase-like_N2"/>
</dbReference>
<evidence type="ECO:0000256" key="5">
    <source>
        <dbReference type="ARBA" id="ARBA00012754"/>
    </source>
</evidence>
<dbReference type="SUPFAM" id="SSF51445">
    <property type="entry name" value="(Trans)glycosidases"/>
    <property type="match status" value="1"/>
</dbReference>
<feature type="domain" description="Glycoside hydrolase family 2 immunoglobulin-like beta-sandwich" evidence="13">
    <location>
        <begin position="211"/>
        <end position="318"/>
    </location>
</feature>
<feature type="domain" description="Beta-mannosidase Ig-fold" evidence="14">
    <location>
        <begin position="779"/>
        <end position="851"/>
    </location>
</feature>
<dbReference type="SUPFAM" id="SSF49303">
    <property type="entry name" value="beta-Galactosidase/glucuronidase domain"/>
    <property type="match status" value="3"/>
</dbReference>
<dbReference type="GO" id="GO:0005975">
    <property type="term" value="P:carbohydrate metabolic process"/>
    <property type="evidence" value="ECO:0007669"/>
    <property type="project" value="InterPro"/>
</dbReference>
<keyword evidence="6" id="KW-0964">Secreted</keyword>
<dbReference type="PANTHER" id="PTHR43730">
    <property type="entry name" value="BETA-MANNOSIDASE"/>
    <property type="match status" value="1"/>
</dbReference>
<dbReference type="GO" id="GO:0005576">
    <property type="term" value="C:extracellular region"/>
    <property type="evidence" value="ECO:0007669"/>
    <property type="project" value="UniProtKB-SubCell"/>
</dbReference>
<keyword evidence="7" id="KW-0378">Hydrolase</keyword>
<gene>
    <name evidence="17" type="ORF">BK131_03900</name>
</gene>
<evidence type="ECO:0000256" key="10">
    <source>
        <dbReference type="ARBA" id="ARBA00038429"/>
    </source>
</evidence>
<comment type="subcellular location">
    <subcellularLocation>
        <location evidence="2">Secreted</location>
    </subcellularLocation>
</comment>
<evidence type="ECO:0000313" key="17">
    <source>
        <dbReference type="EMBL" id="OMF17125.1"/>
    </source>
</evidence>
<dbReference type="Pfam" id="PF22666">
    <property type="entry name" value="Glyco_hydro_2_N2"/>
    <property type="match status" value="1"/>
</dbReference>
<dbReference type="InterPro" id="IPR017853">
    <property type="entry name" value="GH"/>
</dbReference>
<accession>A0A1R1C4T5</accession>
<dbReference type="Pfam" id="PF00703">
    <property type="entry name" value="Glyco_hydro_2"/>
    <property type="match status" value="1"/>
</dbReference>
<dbReference type="InterPro" id="IPR036156">
    <property type="entry name" value="Beta-gal/glucu_dom_sf"/>
</dbReference>
<dbReference type="Gene3D" id="3.20.20.80">
    <property type="entry name" value="Glycosidases"/>
    <property type="match status" value="1"/>
</dbReference>
<dbReference type="InterPro" id="IPR013783">
    <property type="entry name" value="Ig-like_fold"/>
</dbReference>
<evidence type="ECO:0000256" key="12">
    <source>
        <dbReference type="ARBA" id="ARBA00041614"/>
    </source>
</evidence>
<comment type="caution">
    <text evidence="17">The sequence shown here is derived from an EMBL/GenBank/DDBJ whole genome shotgun (WGS) entry which is preliminary data.</text>
</comment>
<dbReference type="SUPFAM" id="SSF49785">
    <property type="entry name" value="Galactose-binding domain-like"/>
    <property type="match status" value="1"/>
</dbReference>
<dbReference type="Pfam" id="PF17753">
    <property type="entry name" value="Ig_mannosidase"/>
    <property type="match status" value="1"/>
</dbReference>
<feature type="domain" description="Mannosidase Ig/CBM-like" evidence="15">
    <location>
        <begin position="691"/>
        <end position="776"/>
    </location>
</feature>